<dbReference type="InterPro" id="IPR006683">
    <property type="entry name" value="Thioestr_dom"/>
</dbReference>
<accession>A0A395LM04</accession>
<evidence type="ECO:0000313" key="3">
    <source>
        <dbReference type="Proteomes" id="UP000254101"/>
    </source>
</evidence>
<dbReference type="AlphaFoldDB" id="A0A395LM04"/>
<evidence type="ECO:0000313" key="2">
    <source>
        <dbReference type="EMBL" id="RDS77739.1"/>
    </source>
</evidence>
<dbReference type="Gene3D" id="3.10.129.10">
    <property type="entry name" value="Hotdog Thioesterase"/>
    <property type="match status" value="1"/>
</dbReference>
<name>A0A395LM04_9SPHN</name>
<dbReference type="SUPFAM" id="SSF54637">
    <property type="entry name" value="Thioesterase/thiol ester dehydrase-isomerase"/>
    <property type="match status" value="1"/>
</dbReference>
<dbReference type="InterPro" id="IPR029069">
    <property type="entry name" value="HotDog_dom_sf"/>
</dbReference>
<proteinExistence type="predicted"/>
<evidence type="ECO:0000259" key="1">
    <source>
        <dbReference type="Pfam" id="PF03061"/>
    </source>
</evidence>
<dbReference type="Proteomes" id="UP000254101">
    <property type="component" value="Unassembled WGS sequence"/>
</dbReference>
<sequence length="162" mass="17862">MEKQSSPKPDAHRDPSNVFDPKAASPFLFAGGHPGWLGLAYRDHGENWTELTLPWREELMGDDVRRVIASGPIFSMLDMAGGIAIWTREKRFVPVATLDMRVDYQRPAGERADVIGRCECFRTTRSAAFVRGSAHDGDPDNPVATMAAVYMTIGNTGAPRND</sequence>
<dbReference type="EMBL" id="QRBB01000001">
    <property type="protein sequence ID" value="RDS77739.1"/>
    <property type="molecule type" value="Genomic_DNA"/>
</dbReference>
<gene>
    <name evidence="2" type="ORF">DL238_09070</name>
</gene>
<dbReference type="CDD" id="cd03443">
    <property type="entry name" value="PaaI_thioesterase"/>
    <property type="match status" value="1"/>
</dbReference>
<dbReference type="Pfam" id="PF03061">
    <property type="entry name" value="4HBT"/>
    <property type="match status" value="1"/>
</dbReference>
<organism evidence="2 3">
    <name type="scientific">Alteriqipengyuania lutimaris</name>
    <dbReference type="NCBI Taxonomy" id="1538146"/>
    <lineage>
        <taxon>Bacteria</taxon>
        <taxon>Pseudomonadati</taxon>
        <taxon>Pseudomonadota</taxon>
        <taxon>Alphaproteobacteria</taxon>
        <taxon>Sphingomonadales</taxon>
        <taxon>Erythrobacteraceae</taxon>
        <taxon>Alteriqipengyuania</taxon>
    </lineage>
</organism>
<reference evidence="2 3" key="1">
    <citation type="submission" date="2018-07" db="EMBL/GenBank/DDBJ databases">
        <title>Erythrobacter nanhaiensis sp. nov., a novel member of the genus Erythrobacter isolated from the South China Sea.</title>
        <authorList>
            <person name="Chen X."/>
            <person name="Liu J."/>
        </authorList>
    </citation>
    <scope>NUCLEOTIDE SEQUENCE [LARGE SCALE GENOMIC DNA]</scope>
    <source>
        <strain evidence="2 3">S-5</strain>
    </source>
</reference>
<keyword evidence="3" id="KW-1185">Reference proteome</keyword>
<feature type="domain" description="Thioesterase" evidence="1">
    <location>
        <begin position="72"/>
        <end position="140"/>
    </location>
</feature>
<dbReference type="RefSeq" id="WP_115491959.1">
    <property type="nucleotide sequence ID" value="NZ_JACHWW010000001.1"/>
</dbReference>
<protein>
    <submittedName>
        <fullName evidence="2">PaaI family thioesterase</fullName>
    </submittedName>
</protein>
<dbReference type="GO" id="GO:0016790">
    <property type="term" value="F:thiolester hydrolase activity"/>
    <property type="evidence" value="ECO:0007669"/>
    <property type="project" value="UniProtKB-ARBA"/>
</dbReference>
<comment type="caution">
    <text evidence="2">The sequence shown here is derived from an EMBL/GenBank/DDBJ whole genome shotgun (WGS) entry which is preliminary data.</text>
</comment>
<dbReference type="OrthoDB" id="9813158at2"/>